<dbReference type="PANTHER" id="PTHR23502">
    <property type="entry name" value="MAJOR FACILITATOR SUPERFAMILY"/>
    <property type="match status" value="1"/>
</dbReference>
<dbReference type="Pfam" id="PF07690">
    <property type="entry name" value="MFS_1"/>
    <property type="match status" value="1"/>
</dbReference>
<sequence>MSIFCFGIYFGPLLGPVIGGALATTSATWRAAFWFCTAYAATACILVAFFLPETYRDGKSFDDDNNIQQGIHDSKDTPSIASAAARAKPNLWTILAQPLIMLRYPHVLLASSVFAIALSCLLVVETLLPVLLSKHYNLSSWAIGLSYIASGAGNIIGAIMNGILSDWLLMRAKNGRQDGRYMVEDRLAMHLWPCGLLFMPIGMLMLGWGIQTNQSYWIAIVGFGIQAFGSQQIITCVSAYLMDATPSKGASVSAASNLVALLLASLLSTCANPMANTIGSGFTMVFFTALTLLSMALLLFLKVYGKNMRWSSGFVAAEERHTL</sequence>
<evidence type="ECO:0000256" key="4">
    <source>
        <dbReference type="ARBA" id="ARBA00022989"/>
    </source>
</evidence>
<name>A0A077WBJ9_9FUNG</name>
<dbReference type="InterPro" id="IPR036259">
    <property type="entry name" value="MFS_trans_sf"/>
</dbReference>
<evidence type="ECO:0000256" key="1">
    <source>
        <dbReference type="ARBA" id="ARBA00004141"/>
    </source>
</evidence>
<feature type="transmembrane region" description="Helical" evidence="6">
    <location>
        <begin position="29"/>
        <end position="51"/>
    </location>
</feature>
<proteinExistence type="predicted"/>
<dbReference type="Gene3D" id="1.20.1250.20">
    <property type="entry name" value="MFS general substrate transporter like domains"/>
    <property type="match status" value="1"/>
</dbReference>
<feature type="transmembrane region" description="Helical" evidence="6">
    <location>
        <begin position="216"/>
        <end position="242"/>
    </location>
</feature>
<evidence type="ECO:0000313" key="8">
    <source>
        <dbReference type="EMBL" id="CDS05101.1"/>
    </source>
</evidence>
<feature type="transmembrane region" description="Helical" evidence="6">
    <location>
        <begin position="281"/>
        <end position="301"/>
    </location>
</feature>
<accession>A0A077WBJ9</accession>
<dbReference type="AlphaFoldDB" id="A0A077WBJ9"/>
<feature type="transmembrane region" description="Helical" evidence="6">
    <location>
        <begin position="254"/>
        <end position="275"/>
    </location>
</feature>
<evidence type="ECO:0000256" key="5">
    <source>
        <dbReference type="ARBA" id="ARBA00023136"/>
    </source>
</evidence>
<dbReference type="PANTHER" id="PTHR23502:SF132">
    <property type="entry name" value="POLYAMINE TRANSPORTER 2-RELATED"/>
    <property type="match status" value="1"/>
</dbReference>
<feature type="transmembrane region" description="Helical" evidence="6">
    <location>
        <begin position="107"/>
        <end position="132"/>
    </location>
</feature>
<protein>
    <recommendedName>
        <fullName evidence="7">Major facilitator superfamily (MFS) profile domain-containing protein</fullName>
    </recommendedName>
</protein>
<dbReference type="OrthoDB" id="3936150at2759"/>
<keyword evidence="5 6" id="KW-0472">Membrane</keyword>
<evidence type="ECO:0000256" key="6">
    <source>
        <dbReference type="SAM" id="Phobius"/>
    </source>
</evidence>
<keyword evidence="3 6" id="KW-0812">Transmembrane</keyword>
<reference evidence="8" key="1">
    <citation type="journal article" date="2014" name="Genome Announc.">
        <title>De novo whole-genome sequence and genome annotation of Lichtheimia ramosa.</title>
        <authorList>
            <person name="Linde J."/>
            <person name="Schwartze V."/>
            <person name="Binder U."/>
            <person name="Lass-Florl C."/>
            <person name="Voigt K."/>
            <person name="Horn F."/>
        </authorList>
    </citation>
    <scope>NUCLEOTIDE SEQUENCE</scope>
    <source>
        <strain evidence="8">JMRC FSU:6197</strain>
    </source>
</reference>
<dbReference type="GO" id="GO:0005886">
    <property type="term" value="C:plasma membrane"/>
    <property type="evidence" value="ECO:0007669"/>
    <property type="project" value="TreeGrafter"/>
</dbReference>
<evidence type="ECO:0000259" key="7">
    <source>
        <dbReference type="PROSITE" id="PS50850"/>
    </source>
</evidence>
<dbReference type="SUPFAM" id="SSF103473">
    <property type="entry name" value="MFS general substrate transporter"/>
    <property type="match status" value="1"/>
</dbReference>
<dbReference type="PROSITE" id="PS50850">
    <property type="entry name" value="MFS"/>
    <property type="match status" value="1"/>
</dbReference>
<organism evidence="8">
    <name type="scientific">Lichtheimia ramosa</name>
    <dbReference type="NCBI Taxonomy" id="688394"/>
    <lineage>
        <taxon>Eukaryota</taxon>
        <taxon>Fungi</taxon>
        <taxon>Fungi incertae sedis</taxon>
        <taxon>Mucoromycota</taxon>
        <taxon>Mucoromycotina</taxon>
        <taxon>Mucoromycetes</taxon>
        <taxon>Mucorales</taxon>
        <taxon>Lichtheimiaceae</taxon>
        <taxon>Lichtheimia</taxon>
    </lineage>
</organism>
<dbReference type="EMBL" id="LK023316">
    <property type="protein sequence ID" value="CDS05101.1"/>
    <property type="molecule type" value="Genomic_DNA"/>
</dbReference>
<dbReference type="InterPro" id="IPR011701">
    <property type="entry name" value="MFS"/>
</dbReference>
<gene>
    <name evidence="8" type="ORF">LRAMOSA07630</name>
</gene>
<comment type="subcellular location">
    <subcellularLocation>
        <location evidence="1">Membrane</location>
        <topology evidence="1">Multi-pass membrane protein</topology>
    </subcellularLocation>
</comment>
<keyword evidence="4 6" id="KW-1133">Transmembrane helix</keyword>
<evidence type="ECO:0000256" key="2">
    <source>
        <dbReference type="ARBA" id="ARBA00022448"/>
    </source>
</evidence>
<feature type="transmembrane region" description="Helical" evidence="6">
    <location>
        <begin position="144"/>
        <end position="169"/>
    </location>
</feature>
<keyword evidence="2" id="KW-0813">Transport</keyword>
<dbReference type="InterPro" id="IPR020846">
    <property type="entry name" value="MFS_dom"/>
</dbReference>
<feature type="domain" description="Major facilitator superfamily (MFS) profile" evidence="7">
    <location>
        <begin position="1"/>
        <end position="306"/>
    </location>
</feature>
<dbReference type="GO" id="GO:0022857">
    <property type="term" value="F:transmembrane transporter activity"/>
    <property type="evidence" value="ECO:0007669"/>
    <property type="project" value="InterPro"/>
</dbReference>
<feature type="transmembrane region" description="Helical" evidence="6">
    <location>
        <begin position="190"/>
        <end position="210"/>
    </location>
</feature>
<evidence type="ECO:0000256" key="3">
    <source>
        <dbReference type="ARBA" id="ARBA00022692"/>
    </source>
</evidence>